<sequence length="1382" mass="155159">MSNSPMQSSNMTSSEVVDSQSISSQTIPDTLFHYQYYSEKRHVNNGNLSDNSLKKNQVEDWRMRERLKTVSVALVLCLNIGIDPPDIVKTSPCAKLECWIDPFAYPQQKALETIGKLLQQQYEVWQPRARYKLSLDPSAEETKKLCCSLRRNAKEERVLFHYNGHGVPKPTPGGEIWVFNKNYTQYIPVSIHDIQTWLGSPSIFVYDCSNAGNIVNAFNRFAKERDNEARRQLPTIDPQTGMKTTPRFSAFKNCIQLAACGSNEILPMNPDLPADIFSCCLTTPIQIALRWFVMQNPLLIHITPDMINKIPGRLNDRRTPLGELNWIFTAITDTIAWNVLPNDLFKRLFRQDLMVAALFRNYLLAERIMRSFNCHPMSSPVLPPTYKNSLWKAWDLAADMCLSQLPTLIKKQEAGENIALEYKHSTFFTEQLTAFEVWLAKGSISKKPPEQLPIVLQVLLSQVHRLRALMLLSRFLDLGPWAVDSALSVGIFPYVLKLLQSPAAELKPVLVFIWAKILAVDQGCQSDLLKDSGYAYFINILTNNNAQQIQNISEHRAMCCFILSVFCHNFREGQQVCLRSNLLTVCILHLNDQDPLLRQWACICIGKVWENYPEAKTISIRDNIHERLFGILTDIVPEVRAAAMYALGTFIGGIEKNEQIIGIEHNLAISVLVATADASPLVRRELVIVLSAIVHNYHSKFVNAANELMEEERKRISNTEDMHYYNASNYVKGKGGSEGSPSSSSNANASHSSHNTIYSCVWKVLLNLSVDPYPEVAQLASCVVDDVNMHLLKNSFSENISNQYLQNNSGNLSGINDLSAGQNAQTTSNSSSTITTTTTTTFAQSSGNIVNTLRRSRSIVDVLKNFANPSMTPIEVVNPTSSSQNRNRNSTLFSNSYKRNSSTGSLSQLSSLSTLTPKTSEPNKTLNKKSQSSVFDASFNMTSMKNSLPKTEENIDRNNNGNMASNNKSKVNDVNLNTESVIPLKSVFFFWSSEYFTESQTKVPEPEDPGSIRFNERQYKHERLEKLINDTHPRYGLASTKHFDSRVTSFSCDIGPINLLTFHEFEPWIAVANDKEVISLWNYEKNERINTFSNLNPIGSKITSLKFINEDDITLIMAGSNDGVVRLFRHIDEPSNLEIVSGWRALSDVMPTNKISRLILDWQQFTGSLLCSGDVRVIRIWDAQHELCMQEIPTKSNSCVTCLTSDNVTGNLIVAGFGDGMLKLYDRRSPSRESMLATFAEHSASIVNAFLGRGGTQDLITGSSGGDIKFWDLRIPKSLKSLEIYPSGELTSLTVHEHAPLISCGINGQSVKIFNTNNEVLGSIRAHEGFLGSYRNSTVNCLGFHPHQLILGCGNENSVSIFGSEVRQWKLPFIPPEYDYYE</sequence>
<dbReference type="GO" id="GO:0030307">
    <property type="term" value="P:positive regulation of cell growth"/>
    <property type="evidence" value="ECO:0007669"/>
    <property type="project" value="TreeGrafter"/>
</dbReference>
<dbReference type="PANTHER" id="PTHR12848">
    <property type="entry name" value="REGULATORY-ASSOCIATED PROTEIN OF MTOR"/>
    <property type="match status" value="1"/>
</dbReference>
<dbReference type="GO" id="GO:0009267">
    <property type="term" value="P:cellular response to starvation"/>
    <property type="evidence" value="ECO:0007669"/>
    <property type="project" value="EnsemblFungi"/>
</dbReference>
<dbReference type="EMBL" id="MCFG01000044">
    <property type="protein sequence ID" value="ORX84906.1"/>
    <property type="molecule type" value="Genomic_DNA"/>
</dbReference>
<dbReference type="GO" id="GO:0031929">
    <property type="term" value="P:TOR signaling"/>
    <property type="evidence" value="ECO:0007669"/>
    <property type="project" value="InterPro"/>
</dbReference>
<dbReference type="Proteomes" id="UP000193944">
    <property type="component" value="Unassembled WGS sequence"/>
</dbReference>
<evidence type="ECO:0000256" key="2">
    <source>
        <dbReference type="ARBA" id="ARBA00022574"/>
    </source>
</evidence>
<feature type="compositionally biased region" description="Low complexity" evidence="4">
    <location>
        <begin position="878"/>
        <end position="891"/>
    </location>
</feature>
<feature type="region of interest" description="Disordered" evidence="4">
    <location>
        <begin position="872"/>
        <end position="933"/>
    </location>
</feature>
<proteinExistence type="inferred from homology"/>
<dbReference type="GO" id="GO:0005886">
    <property type="term" value="C:plasma membrane"/>
    <property type="evidence" value="ECO:0007669"/>
    <property type="project" value="EnsemblFungi"/>
</dbReference>
<keyword evidence="7" id="KW-1185">Reference proteome</keyword>
<dbReference type="OrthoDB" id="10262360at2759"/>
<comment type="caution">
    <text evidence="6">The sequence shown here is derived from an EMBL/GenBank/DDBJ whole genome shotgun (WGS) entry which is preliminary data.</text>
</comment>
<dbReference type="GO" id="GO:0031931">
    <property type="term" value="C:TORC1 complex"/>
    <property type="evidence" value="ECO:0007669"/>
    <property type="project" value="EnsemblFungi"/>
</dbReference>
<feature type="compositionally biased region" description="Low complexity" evidence="4">
    <location>
        <begin position="13"/>
        <end position="22"/>
    </location>
</feature>
<dbReference type="GO" id="GO:0030874">
    <property type="term" value="C:nucleolar chromatin"/>
    <property type="evidence" value="ECO:0007669"/>
    <property type="project" value="EnsemblFungi"/>
</dbReference>
<organism evidence="6 7">
    <name type="scientific">Anaeromyces robustus</name>
    <dbReference type="NCBI Taxonomy" id="1754192"/>
    <lineage>
        <taxon>Eukaryota</taxon>
        <taxon>Fungi</taxon>
        <taxon>Fungi incertae sedis</taxon>
        <taxon>Chytridiomycota</taxon>
        <taxon>Chytridiomycota incertae sedis</taxon>
        <taxon>Neocallimastigomycetes</taxon>
        <taxon>Neocallimastigales</taxon>
        <taxon>Neocallimastigaceae</taxon>
        <taxon>Anaeromyces</taxon>
    </lineage>
</organism>
<reference evidence="6 7" key="2">
    <citation type="submission" date="2016-08" db="EMBL/GenBank/DDBJ databases">
        <title>Pervasive Adenine N6-methylation of Active Genes in Fungi.</title>
        <authorList>
            <consortium name="DOE Joint Genome Institute"/>
            <person name="Mondo S.J."/>
            <person name="Dannebaum R.O."/>
            <person name="Kuo R.C."/>
            <person name="Labutti K."/>
            <person name="Haridas S."/>
            <person name="Kuo A."/>
            <person name="Salamov A."/>
            <person name="Ahrendt S.R."/>
            <person name="Lipzen A."/>
            <person name="Sullivan W."/>
            <person name="Andreopoulos W.B."/>
            <person name="Clum A."/>
            <person name="Lindquist E."/>
            <person name="Daum C."/>
            <person name="Ramamoorthy G.K."/>
            <person name="Gryganskyi A."/>
            <person name="Culley D."/>
            <person name="Magnuson J.K."/>
            <person name="James T.Y."/>
            <person name="O'Malley M.A."/>
            <person name="Stajich J.E."/>
            <person name="Spatafora J.W."/>
            <person name="Visel A."/>
            <person name="Grigoriev I.V."/>
        </authorList>
    </citation>
    <scope>NUCLEOTIDE SEQUENCE [LARGE SCALE GENOMIC DNA]</scope>
    <source>
        <strain evidence="6 7">S4</strain>
    </source>
</reference>
<dbReference type="GO" id="GO:0031139">
    <property type="term" value="P:positive regulation of conjugation with cellular fusion"/>
    <property type="evidence" value="ECO:0007669"/>
    <property type="project" value="EnsemblFungi"/>
</dbReference>
<dbReference type="GO" id="GO:0010506">
    <property type="term" value="P:regulation of autophagy"/>
    <property type="evidence" value="ECO:0007669"/>
    <property type="project" value="TreeGrafter"/>
</dbReference>
<dbReference type="GO" id="GO:0071230">
    <property type="term" value="P:cellular response to amino acid stimulus"/>
    <property type="evidence" value="ECO:0007669"/>
    <property type="project" value="TreeGrafter"/>
</dbReference>
<dbReference type="InterPro" id="IPR015943">
    <property type="entry name" value="WD40/YVTN_repeat-like_dom_sf"/>
</dbReference>
<dbReference type="PANTHER" id="PTHR12848:SF16">
    <property type="entry name" value="REGULATORY-ASSOCIATED PROTEIN OF MTOR"/>
    <property type="match status" value="1"/>
</dbReference>
<protein>
    <recommendedName>
        <fullName evidence="5">Raptor N-terminal CASPase-like domain-containing protein</fullName>
    </recommendedName>
</protein>
<keyword evidence="3" id="KW-0677">Repeat</keyword>
<name>A0A1Y1XHN6_9FUNG</name>
<feature type="region of interest" description="Disordered" evidence="4">
    <location>
        <begin position="950"/>
        <end position="969"/>
    </location>
</feature>
<dbReference type="GO" id="GO:0000329">
    <property type="term" value="C:fungal-type vacuole membrane"/>
    <property type="evidence" value="ECO:0007669"/>
    <property type="project" value="EnsemblFungi"/>
</dbReference>
<dbReference type="STRING" id="1754192.A0A1Y1XHN6"/>
<dbReference type="InterPro" id="IPR001680">
    <property type="entry name" value="WD40_rpt"/>
</dbReference>
<dbReference type="GO" id="GO:0043130">
    <property type="term" value="F:ubiquitin binding"/>
    <property type="evidence" value="ECO:0007669"/>
    <property type="project" value="EnsemblFungi"/>
</dbReference>
<feature type="compositionally biased region" description="Polar residues" evidence="4">
    <location>
        <begin position="922"/>
        <end position="933"/>
    </location>
</feature>
<dbReference type="InterPro" id="IPR011989">
    <property type="entry name" value="ARM-like"/>
</dbReference>
<feature type="compositionally biased region" description="Low complexity" evidence="4">
    <location>
        <begin position="958"/>
        <end position="967"/>
    </location>
</feature>
<dbReference type="SMART" id="SM01302">
    <property type="entry name" value="Raptor_N"/>
    <property type="match status" value="1"/>
</dbReference>
<feature type="compositionally biased region" description="Low complexity" evidence="4">
    <location>
        <begin position="901"/>
        <end position="920"/>
    </location>
</feature>
<dbReference type="GO" id="GO:0030674">
    <property type="term" value="F:protein-macromolecule adaptor activity"/>
    <property type="evidence" value="ECO:0007669"/>
    <property type="project" value="TreeGrafter"/>
</dbReference>
<evidence type="ECO:0000256" key="1">
    <source>
        <dbReference type="ARBA" id="ARBA00009257"/>
    </source>
</evidence>
<dbReference type="Gene3D" id="1.25.10.10">
    <property type="entry name" value="Leucine-rich Repeat Variant"/>
    <property type="match status" value="1"/>
</dbReference>
<evidence type="ECO:0000259" key="5">
    <source>
        <dbReference type="SMART" id="SM01302"/>
    </source>
</evidence>
<dbReference type="SUPFAM" id="SSF48371">
    <property type="entry name" value="ARM repeat"/>
    <property type="match status" value="1"/>
</dbReference>
<dbReference type="InterPro" id="IPR004083">
    <property type="entry name" value="Raptor"/>
</dbReference>
<dbReference type="SMART" id="SM00320">
    <property type="entry name" value="WD40"/>
    <property type="match status" value="6"/>
</dbReference>
<evidence type="ECO:0000256" key="3">
    <source>
        <dbReference type="ARBA" id="ARBA00022737"/>
    </source>
</evidence>
<keyword evidence="2" id="KW-0853">WD repeat</keyword>
<gene>
    <name evidence="6" type="ORF">BCR32DRAFT_276765</name>
</gene>
<dbReference type="Pfam" id="PF14538">
    <property type="entry name" value="Raptor_N"/>
    <property type="match status" value="1"/>
</dbReference>
<accession>A0A1Y1XHN6</accession>
<dbReference type="PRINTS" id="PR01547">
    <property type="entry name" value="YEAST176DUF"/>
</dbReference>
<reference evidence="6 7" key="1">
    <citation type="submission" date="2016-08" db="EMBL/GenBank/DDBJ databases">
        <title>A Parts List for Fungal Cellulosomes Revealed by Comparative Genomics.</title>
        <authorList>
            <consortium name="DOE Joint Genome Institute"/>
            <person name="Haitjema C.H."/>
            <person name="Gilmore S.P."/>
            <person name="Henske J.K."/>
            <person name="Solomon K.V."/>
            <person name="De Groot R."/>
            <person name="Kuo A."/>
            <person name="Mondo S.J."/>
            <person name="Salamov A.A."/>
            <person name="Labutti K."/>
            <person name="Zhao Z."/>
            <person name="Chiniquy J."/>
            <person name="Barry K."/>
            <person name="Brewer H.M."/>
            <person name="Purvine S.O."/>
            <person name="Wright A.T."/>
            <person name="Boxma B."/>
            <person name="Van Alen T."/>
            <person name="Hackstein J.H."/>
            <person name="Baker S.E."/>
            <person name="Grigoriev I.V."/>
            <person name="O'Malley M.A."/>
        </authorList>
    </citation>
    <scope>NUCLEOTIDE SEQUENCE [LARGE SCALE GENOMIC DNA]</scope>
    <source>
        <strain evidence="6 7">S4</strain>
    </source>
</reference>
<feature type="domain" description="Raptor N-terminal CASPase-like" evidence="5">
    <location>
        <begin position="66"/>
        <end position="219"/>
    </location>
</feature>
<evidence type="ECO:0000256" key="4">
    <source>
        <dbReference type="SAM" id="MobiDB-lite"/>
    </source>
</evidence>
<dbReference type="Gene3D" id="2.130.10.10">
    <property type="entry name" value="YVTN repeat-like/Quinoprotein amine dehydrogenase"/>
    <property type="match status" value="2"/>
</dbReference>
<comment type="similarity">
    <text evidence="1">Belongs to the WD repeat RAPTOR family.</text>
</comment>
<dbReference type="InterPro" id="IPR029347">
    <property type="entry name" value="Raptor_N"/>
</dbReference>
<dbReference type="InterPro" id="IPR016024">
    <property type="entry name" value="ARM-type_fold"/>
</dbReference>
<evidence type="ECO:0000313" key="6">
    <source>
        <dbReference type="EMBL" id="ORX84906.1"/>
    </source>
</evidence>
<evidence type="ECO:0000313" key="7">
    <source>
        <dbReference type="Proteomes" id="UP000193944"/>
    </source>
</evidence>
<dbReference type="InterPro" id="IPR036322">
    <property type="entry name" value="WD40_repeat_dom_sf"/>
</dbReference>
<dbReference type="SUPFAM" id="SSF50978">
    <property type="entry name" value="WD40 repeat-like"/>
    <property type="match status" value="1"/>
</dbReference>
<feature type="region of interest" description="Disordered" evidence="4">
    <location>
        <begin position="1"/>
        <end position="22"/>
    </location>
</feature>
<feature type="compositionally biased region" description="Polar residues" evidence="4">
    <location>
        <begin position="1"/>
        <end position="12"/>
    </location>
</feature>